<name>A0ABD2MP27_9CUCU</name>
<keyword evidence="3" id="KW-1185">Reference proteome</keyword>
<proteinExistence type="predicted"/>
<protein>
    <submittedName>
        <fullName evidence="2">Uncharacterized protein</fullName>
    </submittedName>
</protein>
<feature type="compositionally biased region" description="Low complexity" evidence="1">
    <location>
        <begin position="39"/>
        <end position="60"/>
    </location>
</feature>
<dbReference type="AlphaFoldDB" id="A0ABD2MP27"/>
<sequence length="440" mass="48649">MYVIFPADEIVYLSYGRVIYIPSRSPPPENQVTAPARTSYSSGSHASYPSIPSVSTNSSTRSHHSTKSLPVEPCKSAEPPKANSLTSLTQSTKSNSDKTCNTPPIRPKRKKEFPFKLPNLLQKSKPKTPSLERKLSFSDFVGIANERRERSSESVGKYSSDIEYQTARRSKNKQEHSDILNGIESFPSARPSILKTGKCAGAKSNRSPCLMIRETDVFNFEQPSTSKARSTSSSPNYNDESTFRPKSNSEVSGTSSAKSVNAKPVRKISSEKSPQIKITSDKSQRLREKTPSGGGRGMLTRSFSLKPNSSQYFSENPSFSASFDRDYREVTPPTNSSREKSPPNKIPSDKKQLSKSLYNKPVKLLKKPLQLSKSFKEITTPPPVKTPTSPNPSKKSPSSKSLTVDFDSLFLRETSPAKISLKNLAPKFEDESRLDVCRSG</sequence>
<feature type="compositionally biased region" description="Basic and acidic residues" evidence="1">
    <location>
        <begin position="337"/>
        <end position="352"/>
    </location>
</feature>
<feature type="compositionally biased region" description="Low complexity" evidence="1">
    <location>
        <begin position="386"/>
        <end position="401"/>
    </location>
</feature>
<feature type="compositionally biased region" description="Basic and acidic residues" evidence="1">
    <location>
        <begin position="279"/>
        <end position="290"/>
    </location>
</feature>
<accession>A0ABD2MP27</accession>
<feature type="compositionally biased region" description="Low complexity" evidence="1">
    <location>
        <begin position="224"/>
        <end position="234"/>
    </location>
</feature>
<evidence type="ECO:0000313" key="2">
    <source>
        <dbReference type="EMBL" id="KAL3268117.1"/>
    </source>
</evidence>
<organism evidence="2 3">
    <name type="scientific">Cryptolaemus montrouzieri</name>
    <dbReference type="NCBI Taxonomy" id="559131"/>
    <lineage>
        <taxon>Eukaryota</taxon>
        <taxon>Metazoa</taxon>
        <taxon>Ecdysozoa</taxon>
        <taxon>Arthropoda</taxon>
        <taxon>Hexapoda</taxon>
        <taxon>Insecta</taxon>
        <taxon>Pterygota</taxon>
        <taxon>Neoptera</taxon>
        <taxon>Endopterygota</taxon>
        <taxon>Coleoptera</taxon>
        <taxon>Polyphaga</taxon>
        <taxon>Cucujiformia</taxon>
        <taxon>Coccinelloidea</taxon>
        <taxon>Coccinellidae</taxon>
        <taxon>Scymninae</taxon>
        <taxon>Scymnini</taxon>
        <taxon>Cryptolaemus</taxon>
    </lineage>
</organism>
<dbReference type="EMBL" id="JABFTP020000021">
    <property type="protein sequence ID" value="KAL3268117.1"/>
    <property type="molecule type" value="Genomic_DNA"/>
</dbReference>
<reference evidence="2 3" key="1">
    <citation type="journal article" date="2021" name="BMC Biol.">
        <title>Horizontally acquired antibacterial genes associated with adaptive radiation of ladybird beetles.</title>
        <authorList>
            <person name="Li H.S."/>
            <person name="Tang X.F."/>
            <person name="Huang Y.H."/>
            <person name="Xu Z.Y."/>
            <person name="Chen M.L."/>
            <person name="Du X.Y."/>
            <person name="Qiu B.Y."/>
            <person name="Chen P.T."/>
            <person name="Zhang W."/>
            <person name="Slipinski A."/>
            <person name="Escalona H.E."/>
            <person name="Waterhouse R.M."/>
            <person name="Zwick A."/>
            <person name="Pang H."/>
        </authorList>
    </citation>
    <scope>NUCLEOTIDE SEQUENCE [LARGE SCALE GENOMIC DNA]</scope>
    <source>
        <strain evidence="2">SYSU2018</strain>
    </source>
</reference>
<evidence type="ECO:0000256" key="1">
    <source>
        <dbReference type="SAM" id="MobiDB-lite"/>
    </source>
</evidence>
<feature type="compositionally biased region" description="Polar residues" evidence="1">
    <location>
        <begin position="301"/>
        <end position="321"/>
    </location>
</feature>
<feature type="region of interest" description="Disordered" evidence="1">
    <location>
        <begin position="23"/>
        <end position="110"/>
    </location>
</feature>
<feature type="compositionally biased region" description="Polar residues" evidence="1">
    <location>
        <begin position="235"/>
        <end position="259"/>
    </location>
</feature>
<comment type="caution">
    <text evidence="2">The sequence shown here is derived from an EMBL/GenBank/DDBJ whole genome shotgun (WGS) entry which is preliminary data.</text>
</comment>
<dbReference type="Proteomes" id="UP001516400">
    <property type="component" value="Unassembled WGS sequence"/>
</dbReference>
<feature type="region of interest" description="Disordered" evidence="1">
    <location>
        <begin position="221"/>
        <end position="401"/>
    </location>
</feature>
<gene>
    <name evidence="2" type="ORF">HHI36_007244</name>
</gene>
<feature type="compositionally biased region" description="Polar residues" evidence="1">
    <location>
        <begin position="83"/>
        <end position="102"/>
    </location>
</feature>
<evidence type="ECO:0000313" key="3">
    <source>
        <dbReference type="Proteomes" id="UP001516400"/>
    </source>
</evidence>